<evidence type="ECO:0000256" key="10">
    <source>
        <dbReference type="RuleBase" id="RU361274"/>
    </source>
</evidence>
<keyword evidence="5" id="KW-0378">Hydrolase</keyword>
<evidence type="ECO:0000256" key="7">
    <source>
        <dbReference type="ARBA" id="ARBA00047989"/>
    </source>
</evidence>
<accession>A0ABU2WGV2</accession>
<dbReference type="PANTHER" id="PTHR30616:SF2">
    <property type="entry name" value="PURINE NUCLEOSIDE PHOSPHORYLASE LACC1"/>
    <property type="match status" value="1"/>
</dbReference>
<dbReference type="Gene3D" id="3.60.140.10">
    <property type="entry name" value="CNF1/YfiH-like putative cysteine hydrolases"/>
    <property type="match status" value="1"/>
</dbReference>
<gene>
    <name evidence="11" type="primary">pgeF</name>
    <name evidence="11" type="ORF">RM530_05170</name>
</gene>
<reference evidence="11 12" key="1">
    <citation type="submission" date="2023-09" db="EMBL/GenBank/DDBJ databases">
        <authorList>
            <person name="Rey-Velasco X."/>
        </authorList>
    </citation>
    <scope>NUCLEOTIDE SEQUENCE [LARGE SCALE GENOMIC DNA]</scope>
    <source>
        <strain evidence="11 12">W345</strain>
    </source>
</reference>
<dbReference type="Pfam" id="PF02578">
    <property type="entry name" value="Cu-oxidase_4"/>
    <property type="match status" value="1"/>
</dbReference>
<comment type="catalytic activity">
    <reaction evidence="1">
        <text>inosine + phosphate = alpha-D-ribose 1-phosphate + hypoxanthine</text>
        <dbReference type="Rhea" id="RHEA:27646"/>
        <dbReference type="ChEBI" id="CHEBI:17368"/>
        <dbReference type="ChEBI" id="CHEBI:17596"/>
        <dbReference type="ChEBI" id="CHEBI:43474"/>
        <dbReference type="ChEBI" id="CHEBI:57720"/>
        <dbReference type="EC" id="2.4.2.1"/>
    </reaction>
    <physiologicalReaction direction="left-to-right" evidence="1">
        <dbReference type="Rhea" id="RHEA:27647"/>
    </physiologicalReaction>
</comment>
<sequence length="250" mass="26549">MATEPHRASPTLLRPQWPAPAAVNAVLSTRLGGVSAPPFDSLNLGAHVGDDPRAVAENRRRLIETAGLPMPQWLRQVHACRVVRLPNAAGMLEADACYTTQRGVACAVLVADCLPVLLCDDAAGVVAAAHAGWRGLAAGVLEATVAALPVLPDTLIAWMGPAIGPADFEVGEEVRKMFVERDADCAGAFRPGRPGKYQADLHALARIRLRAAGVSRVYGAEGSTRSEPQRFYSFRRDGTTGRFAAIIALR</sequence>
<evidence type="ECO:0000256" key="6">
    <source>
        <dbReference type="ARBA" id="ARBA00022833"/>
    </source>
</evidence>
<evidence type="ECO:0000256" key="4">
    <source>
        <dbReference type="ARBA" id="ARBA00022723"/>
    </source>
</evidence>
<evidence type="ECO:0000256" key="3">
    <source>
        <dbReference type="ARBA" id="ARBA00022679"/>
    </source>
</evidence>
<dbReference type="InterPro" id="IPR003730">
    <property type="entry name" value="Cu_polyphenol_OxRdtase"/>
</dbReference>
<dbReference type="InterPro" id="IPR011324">
    <property type="entry name" value="Cytotoxic_necrot_fac-like_cat"/>
</dbReference>
<dbReference type="RefSeq" id="WP_311364146.1">
    <property type="nucleotide sequence ID" value="NZ_JAVRIC010000005.1"/>
</dbReference>
<organism evidence="11 12">
    <name type="scientific">Banduia mediterranea</name>
    <dbReference type="NCBI Taxonomy" id="3075609"/>
    <lineage>
        <taxon>Bacteria</taxon>
        <taxon>Pseudomonadati</taxon>
        <taxon>Pseudomonadota</taxon>
        <taxon>Gammaproteobacteria</taxon>
        <taxon>Nevskiales</taxon>
        <taxon>Algiphilaceae</taxon>
        <taxon>Banduia</taxon>
    </lineage>
</organism>
<keyword evidence="4" id="KW-0479">Metal-binding</keyword>
<evidence type="ECO:0000256" key="8">
    <source>
        <dbReference type="ARBA" id="ARBA00048968"/>
    </source>
</evidence>
<dbReference type="InterPro" id="IPR038371">
    <property type="entry name" value="Cu_polyphenol_OxRdtase_sf"/>
</dbReference>
<evidence type="ECO:0000256" key="1">
    <source>
        <dbReference type="ARBA" id="ARBA00000553"/>
    </source>
</evidence>
<keyword evidence="12" id="KW-1185">Reference proteome</keyword>
<evidence type="ECO:0000313" key="12">
    <source>
        <dbReference type="Proteomes" id="UP001254608"/>
    </source>
</evidence>
<keyword evidence="6" id="KW-0862">Zinc</keyword>
<dbReference type="NCBIfam" id="TIGR00726">
    <property type="entry name" value="peptidoglycan editing factor PgeF"/>
    <property type="match status" value="1"/>
</dbReference>
<dbReference type="SUPFAM" id="SSF64438">
    <property type="entry name" value="CNF1/YfiH-like putative cysteine hydrolases"/>
    <property type="match status" value="1"/>
</dbReference>
<comment type="catalytic activity">
    <reaction evidence="7">
        <text>adenosine + H2O + H(+) = inosine + NH4(+)</text>
        <dbReference type="Rhea" id="RHEA:24408"/>
        <dbReference type="ChEBI" id="CHEBI:15377"/>
        <dbReference type="ChEBI" id="CHEBI:15378"/>
        <dbReference type="ChEBI" id="CHEBI:16335"/>
        <dbReference type="ChEBI" id="CHEBI:17596"/>
        <dbReference type="ChEBI" id="CHEBI:28938"/>
        <dbReference type="EC" id="3.5.4.4"/>
    </reaction>
    <physiologicalReaction direction="left-to-right" evidence="7">
        <dbReference type="Rhea" id="RHEA:24409"/>
    </physiologicalReaction>
</comment>
<protein>
    <recommendedName>
        <fullName evidence="10">Purine nucleoside phosphorylase</fullName>
    </recommendedName>
</protein>
<evidence type="ECO:0000256" key="2">
    <source>
        <dbReference type="ARBA" id="ARBA00007353"/>
    </source>
</evidence>
<evidence type="ECO:0000256" key="5">
    <source>
        <dbReference type="ARBA" id="ARBA00022801"/>
    </source>
</evidence>
<comment type="caution">
    <text evidence="11">The sequence shown here is derived from an EMBL/GenBank/DDBJ whole genome shotgun (WGS) entry which is preliminary data.</text>
</comment>
<evidence type="ECO:0000313" key="11">
    <source>
        <dbReference type="EMBL" id="MDT0496753.1"/>
    </source>
</evidence>
<evidence type="ECO:0000256" key="9">
    <source>
        <dbReference type="ARBA" id="ARBA00049893"/>
    </source>
</evidence>
<dbReference type="PANTHER" id="PTHR30616">
    <property type="entry name" value="UNCHARACTERIZED PROTEIN YFIH"/>
    <property type="match status" value="1"/>
</dbReference>
<dbReference type="EMBL" id="JAVRIC010000005">
    <property type="protein sequence ID" value="MDT0496753.1"/>
    <property type="molecule type" value="Genomic_DNA"/>
</dbReference>
<proteinExistence type="inferred from homology"/>
<comment type="catalytic activity">
    <reaction evidence="9">
        <text>S-methyl-5'-thioadenosine + phosphate = 5-(methylsulfanyl)-alpha-D-ribose 1-phosphate + adenine</text>
        <dbReference type="Rhea" id="RHEA:11852"/>
        <dbReference type="ChEBI" id="CHEBI:16708"/>
        <dbReference type="ChEBI" id="CHEBI:17509"/>
        <dbReference type="ChEBI" id="CHEBI:43474"/>
        <dbReference type="ChEBI" id="CHEBI:58533"/>
        <dbReference type="EC" id="2.4.2.28"/>
    </reaction>
    <physiologicalReaction direction="left-to-right" evidence="9">
        <dbReference type="Rhea" id="RHEA:11853"/>
    </physiologicalReaction>
</comment>
<dbReference type="Proteomes" id="UP001254608">
    <property type="component" value="Unassembled WGS sequence"/>
</dbReference>
<keyword evidence="3" id="KW-0808">Transferase</keyword>
<comment type="similarity">
    <text evidence="2 10">Belongs to the purine nucleoside phosphorylase YfiH/LACC1 family.</text>
</comment>
<name>A0ABU2WGV2_9GAMM</name>
<dbReference type="CDD" id="cd16833">
    <property type="entry name" value="YfiH"/>
    <property type="match status" value="1"/>
</dbReference>
<comment type="catalytic activity">
    <reaction evidence="8">
        <text>adenosine + phosphate = alpha-D-ribose 1-phosphate + adenine</text>
        <dbReference type="Rhea" id="RHEA:27642"/>
        <dbReference type="ChEBI" id="CHEBI:16335"/>
        <dbReference type="ChEBI" id="CHEBI:16708"/>
        <dbReference type="ChEBI" id="CHEBI:43474"/>
        <dbReference type="ChEBI" id="CHEBI:57720"/>
        <dbReference type="EC" id="2.4.2.1"/>
    </reaction>
    <physiologicalReaction direction="left-to-right" evidence="8">
        <dbReference type="Rhea" id="RHEA:27643"/>
    </physiologicalReaction>
</comment>